<feature type="transmembrane region" description="Helical" evidence="8">
    <location>
        <begin position="270"/>
        <end position="294"/>
    </location>
</feature>
<feature type="transmembrane region" description="Helical" evidence="8">
    <location>
        <begin position="50"/>
        <end position="69"/>
    </location>
</feature>
<dbReference type="AlphaFoldDB" id="A0A410RKQ5"/>
<evidence type="ECO:0000256" key="5">
    <source>
        <dbReference type="ARBA" id="ARBA00022692"/>
    </source>
</evidence>
<dbReference type="PANTHER" id="PTHR42718">
    <property type="entry name" value="MAJOR FACILITATOR SUPERFAMILY MULTIDRUG TRANSPORTER MFSC"/>
    <property type="match status" value="1"/>
</dbReference>
<dbReference type="Gene3D" id="1.20.1250.20">
    <property type="entry name" value="MFS general substrate transporter like domains"/>
    <property type="match status" value="1"/>
</dbReference>
<comment type="subcellular location">
    <subcellularLocation>
        <location evidence="1">Cell membrane</location>
        <topology evidence="1">Multi-pass membrane protein</topology>
    </subcellularLocation>
</comment>
<evidence type="ECO:0000256" key="3">
    <source>
        <dbReference type="ARBA" id="ARBA00022448"/>
    </source>
</evidence>
<feature type="transmembrane region" description="Helical" evidence="8">
    <location>
        <begin position="14"/>
        <end position="38"/>
    </location>
</feature>
<evidence type="ECO:0000256" key="4">
    <source>
        <dbReference type="ARBA" id="ARBA00022475"/>
    </source>
</evidence>
<keyword evidence="6 8" id="KW-1133">Transmembrane helix</keyword>
<evidence type="ECO:0000256" key="1">
    <source>
        <dbReference type="ARBA" id="ARBA00004651"/>
    </source>
</evidence>
<dbReference type="PANTHER" id="PTHR42718:SF9">
    <property type="entry name" value="MAJOR FACILITATOR SUPERFAMILY MULTIDRUG TRANSPORTER MFSC"/>
    <property type="match status" value="1"/>
</dbReference>
<feature type="transmembrane region" description="Helical" evidence="8">
    <location>
        <begin position="81"/>
        <end position="100"/>
    </location>
</feature>
<feature type="transmembrane region" description="Helical" evidence="8">
    <location>
        <begin position="482"/>
        <end position="503"/>
    </location>
</feature>
<sequence>MDARRDVIQGSKTGITIAAMAAALMSVLDISIVNVALSDIRASFGTPLDQIAWVSTGYMMANVVVIPMTGWLQRRFGYRRYFTFSIILFTVASVLCGLSWNLTSLVAFRILQGMGGGAIIPTSQAILFARYPREEHGMAGALFGLGAVTGPLLGPTVGGLLIEAASWHWIFLINVPVGLFAAYMAWRSIEQPHFEPSTEKVDKNGIALLAVGMACLQYVLEEGNREDWFDSRLITLLAVIAGIALITFVVHELETPSPVVDLRVFSNRSYSAATGVNFLVGTALFSGSFLFSLFCGSVMRYEALDIGLIFLKGSAIQVLLMPLIGKFGGKVDGRLLIGFGVLGVSLSLWTNGHLTTRVDEITLITPVFIRACSLGFIFVPLSVMALSNLRPEQRGNAAGLFNLTRELGGSIGTAWMSSALSRSTQANVTAITSHVDVYGQVAQEQVASMTGAMAAKGVLNPTGAAYGLLSQRINAQALVRAFNANFLILAALFVCALVLVAMLQKADPNVKVEGAH</sequence>
<dbReference type="Pfam" id="PF07690">
    <property type="entry name" value="MFS_1"/>
    <property type="match status" value="1"/>
</dbReference>
<dbReference type="InterPro" id="IPR036259">
    <property type="entry name" value="MFS_trans_sf"/>
</dbReference>
<evidence type="ECO:0000256" key="8">
    <source>
        <dbReference type="SAM" id="Phobius"/>
    </source>
</evidence>
<dbReference type="CDD" id="cd17503">
    <property type="entry name" value="MFS_LmrB_MDR_like"/>
    <property type="match status" value="1"/>
</dbReference>
<feature type="transmembrane region" description="Helical" evidence="8">
    <location>
        <begin position="141"/>
        <end position="162"/>
    </location>
</feature>
<dbReference type="SUPFAM" id="SSF103473">
    <property type="entry name" value="MFS general substrate transporter"/>
    <property type="match status" value="1"/>
</dbReference>
<feature type="transmembrane region" description="Helical" evidence="8">
    <location>
        <begin position="331"/>
        <end position="349"/>
    </location>
</feature>
<keyword evidence="7 8" id="KW-0472">Membrane</keyword>
<accession>A0A410RKQ5</accession>
<evidence type="ECO:0000256" key="6">
    <source>
        <dbReference type="ARBA" id="ARBA00022989"/>
    </source>
</evidence>
<proteinExistence type="inferred from homology"/>
<keyword evidence="3" id="KW-0813">Transport</keyword>
<comment type="similarity">
    <text evidence="2">Belongs to the major facilitator superfamily. EmrB family.</text>
</comment>
<reference evidence="10 11" key="1">
    <citation type="submission" date="2018-12" db="EMBL/GenBank/DDBJ databases">
        <title>Complete Genome Sequence of the Corallopyronin A producing Myxobacterium Corallococcus coralloides B035.</title>
        <authorList>
            <person name="Bouhired S.M."/>
            <person name="Rupp O."/>
            <person name="Blom J."/>
            <person name="Schaeberle T.F."/>
            <person name="Kehraus S."/>
            <person name="Schiefer A."/>
            <person name="Pfarr K."/>
            <person name="Goesmann A."/>
            <person name="Hoerauf A."/>
            <person name="Koenig G.M."/>
        </authorList>
    </citation>
    <scope>NUCLEOTIDE SEQUENCE [LARGE SCALE GENOMIC DNA]</scope>
    <source>
        <strain evidence="10 11">B035</strain>
    </source>
</reference>
<dbReference type="RefSeq" id="WP_240672724.1">
    <property type="nucleotide sequence ID" value="NZ_CP034669.1"/>
</dbReference>
<dbReference type="GO" id="GO:0005886">
    <property type="term" value="C:plasma membrane"/>
    <property type="evidence" value="ECO:0007669"/>
    <property type="project" value="UniProtKB-SubCell"/>
</dbReference>
<organism evidence="10 11">
    <name type="scientific">Corallococcus coralloides</name>
    <name type="common">Myxococcus coralloides</name>
    <dbReference type="NCBI Taxonomy" id="184914"/>
    <lineage>
        <taxon>Bacteria</taxon>
        <taxon>Pseudomonadati</taxon>
        <taxon>Myxococcota</taxon>
        <taxon>Myxococcia</taxon>
        <taxon>Myxococcales</taxon>
        <taxon>Cystobacterineae</taxon>
        <taxon>Myxococcaceae</taxon>
        <taxon>Corallococcus</taxon>
    </lineage>
</organism>
<name>A0A410RKQ5_CORCK</name>
<feature type="domain" description="Major facilitator superfamily (MFS) profile" evidence="9">
    <location>
        <begin position="15"/>
        <end position="508"/>
    </location>
</feature>
<dbReference type="NCBIfam" id="TIGR00711">
    <property type="entry name" value="efflux_EmrB"/>
    <property type="match status" value="1"/>
</dbReference>
<evidence type="ECO:0000313" key="10">
    <source>
        <dbReference type="EMBL" id="QAT82497.1"/>
    </source>
</evidence>
<gene>
    <name evidence="10" type="primary">emrB</name>
    <name evidence="10" type="ORF">EJ065_0892</name>
</gene>
<evidence type="ECO:0000256" key="7">
    <source>
        <dbReference type="ARBA" id="ARBA00023136"/>
    </source>
</evidence>
<dbReference type="InterPro" id="IPR011701">
    <property type="entry name" value="MFS"/>
</dbReference>
<evidence type="ECO:0000313" key="11">
    <source>
        <dbReference type="Proteomes" id="UP000288758"/>
    </source>
</evidence>
<evidence type="ECO:0000256" key="2">
    <source>
        <dbReference type="ARBA" id="ARBA00008537"/>
    </source>
</evidence>
<keyword evidence="5 8" id="KW-0812">Transmembrane</keyword>
<feature type="transmembrane region" description="Helical" evidence="8">
    <location>
        <begin position="168"/>
        <end position="189"/>
    </location>
</feature>
<feature type="transmembrane region" description="Helical" evidence="8">
    <location>
        <begin position="306"/>
        <end position="324"/>
    </location>
</feature>
<feature type="transmembrane region" description="Helical" evidence="8">
    <location>
        <begin position="232"/>
        <end position="250"/>
    </location>
</feature>
<keyword evidence="4" id="KW-1003">Cell membrane</keyword>
<evidence type="ECO:0000259" key="9">
    <source>
        <dbReference type="PROSITE" id="PS50850"/>
    </source>
</evidence>
<dbReference type="GO" id="GO:0022857">
    <property type="term" value="F:transmembrane transporter activity"/>
    <property type="evidence" value="ECO:0007669"/>
    <property type="project" value="InterPro"/>
</dbReference>
<dbReference type="PRINTS" id="PR01036">
    <property type="entry name" value="TCRTETB"/>
</dbReference>
<dbReference type="Gene3D" id="1.20.1720.10">
    <property type="entry name" value="Multidrug resistance protein D"/>
    <property type="match status" value="1"/>
</dbReference>
<dbReference type="InterPro" id="IPR020846">
    <property type="entry name" value="MFS_dom"/>
</dbReference>
<dbReference type="Proteomes" id="UP000288758">
    <property type="component" value="Chromosome"/>
</dbReference>
<dbReference type="EMBL" id="CP034669">
    <property type="protein sequence ID" value="QAT82497.1"/>
    <property type="molecule type" value="Genomic_DNA"/>
</dbReference>
<dbReference type="InterPro" id="IPR004638">
    <property type="entry name" value="EmrB-like"/>
</dbReference>
<protein>
    <submittedName>
        <fullName evidence="10">Multidrug resistance protein</fullName>
    </submittedName>
</protein>
<dbReference type="PROSITE" id="PS50850">
    <property type="entry name" value="MFS"/>
    <property type="match status" value="1"/>
</dbReference>
<feature type="transmembrane region" description="Helical" evidence="8">
    <location>
        <begin position="361"/>
        <end position="386"/>
    </location>
</feature>